<gene>
    <name evidence="1" type="ORF">V1478_002220</name>
</gene>
<evidence type="ECO:0000313" key="1">
    <source>
        <dbReference type="EMBL" id="KAL2737025.1"/>
    </source>
</evidence>
<dbReference type="AlphaFoldDB" id="A0ABD2BWB1"/>
<dbReference type="Proteomes" id="UP001607302">
    <property type="component" value="Unassembled WGS sequence"/>
</dbReference>
<accession>A0ABD2BWB1</accession>
<dbReference type="EMBL" id="JAUDFV010000038">
    <property type="protein sequence ID" value="KAL2737025.1"/>
    <property type="molecule type" value="Genomic_DNA"/>
</dbReference>
<reference evidence="1 2" key="1">
    <citation type="journal article" date="2024" name="Ann. Entomol. Soc. Am.">
        <title>Genomic analyses of the southern and eastern yellowjacket wasps (Hymenoptera: Vespidae) reveal evolutionary signatures of social life.</title>
        <authorList>
            <person name="Catto M.A."/>
            <person name="Caine P.B."/>
            <person name="Orr S.E."/>
            <person name="Hunt B.G."/>
            <person name="Goodisman M.A.D."/>
        </authorList>
    </citation>
    <scope>NUCLEOTIDE SEQUENCE [LARGE SCALE GENOMIC DNA]</scope>
    <source>
        <strain evidence="1">233</strain>
        <tissue evidence="1">Head and thorax</tissue>
    </source>
</reference>
<comment type="caution">
    <text evidence="1">The sequence shown here is derived from an EMBL/GenBank/DDBJ whole genome shotgun (WGS) entry which is preliminary data.</text>
</comment>
<evidence type="ECO:0000313" key="2">
    <source>
        <dbReference type="Proteomes" id="UP001607302"/>
    </source>
</evidence>
<proteinExistence type="predicted"/>
<organism evidence="1 2">
    <name type="scientific">Vespula squamosa</name>
    <name type="common">Southern yellow jacket</name>
    <name type="synonym">Wasp</name>
    <dbReference type="NCBI Taxonomy" id="30214"/>
    <lineage>
        <taxon>Eukaryota</taxon>
        <taxon>Metazoa</taxon>
        <taxon>Ecdysozoa</taxon>
        <taxon>Arthropoda</taxon>
        <taxon>Hexapoda</taxon>
        <taxon>Insecta</taxon>
        <taxon>Pterygota</taxon>
        <taxon>Neoptera</taxon>
        <taxon>Endopterygota</taxon>
        <taxon>Hymenoptera</taxon>
        <taxon>Apocrita</taxon>
        <taxon>Aculeata</taxon>
        <taxon>Vespoidea</taxon>
        <taxon>Vespidae</taxon>
        <taxon>Vespinae</taxon>
        <taxon>Vespula</taxon>
    </lineage>
</organism>
<protein>
    <submittedName>
        <fullName evidence="1">PiggyBac transposable element-derived protein 4-like</fullName>
    </submittedName>
</protein>
<name>A0ABD2BWB1_VESSQ</name>
<sequence>MKENYKNLQSRRKTLLFIKSNTFTIYKSKPNKKILLLSSKRKSIKIEKTDKRIPETIRFYNIIKFGVNITNQMARKYSVMALENLENSLCRFSLQSLYD</sequence>
<keyword evidence="2" id="KW-1185">Reference proteome</keyword>